<evidence type="ECO:0000313" key="2">
    <source>
        <dbReference type="Proteomes" id="UP000829992"/>
    </source>
</evidence>
<dbReference type="EMBL" id="CP097289">
    <property type="protein sequence ID" value="UQT60728.1"/>
    <property type="molecule type" value="Genomic_DNA"/>
</dbReference>
<dbReference type="Proteomes" id="UP000829992">
    <property type="component" value="Chromosome"/>
</dbReference>
<proteinExistence type="predicted"/>
<keyword evidence="2" id="KW-1185">Reference proteome</keyword>
<accession>A0ABY4Q3H1</accession>
<gene>
    <name evidence="1" type="ORF">M4V62_39800</name>
</gene>
<organism evidence="1 2">
    <name type="scientific">Streptomyces durmitorensis</name>
    <dbReference type="NCBI Taxonomy" id="319947"/>
    <lineage>
        <taxon>Bacteria</taxon>
        <taxon>Bacillati</taxon>
        <taxon>Actinomycetota</taxon>
        <taxon>Actinomycetes</taxon>
        <taxon>Kitasatosporales</taxon>
        <taxon>Streptomycetaceae</taxon>
        <taxon>Streptomyces</taxon>
    </lineage>
</organism>
<reference evidence="1 2" key="1">
    <citation type="submission" date="2022-05" db="EMBL/GenBank/DDBJ databases">
        <authorList>
            <person name="Zhou X."/>
            <person name="Li K."/>
            <person name="Man Y."/>
        </authorList>
    </citation>
    <scope>NUCLEOTIDE SEQUENCE [LARGE SCALE GENOMIC DNA]</scope>
    <source>
        <strain evidence="1 2">MS405</strain>
    </source>
</reference>
<name>A0ABY4Q3H1_9ACTN</name>
<protein>
    <submittedName>
        <fullName evidence="1">Uncharacterized protein</fullName>
    </submittedName>
</protein>
<sequence length="99" mass="10820">MERITGIAVVAAAHSDVYAATGRLLGLLTAVLRSLAGEGSRWPDRPSRPSTRCPAPKAQAIRELWLRDLALTTWHVLRADHRSHDPAGRKAFLGAWTSI</sequence>
<evidence type="ECO:0000313" key="1">
    <source>
        <dbReference type="EMBL" id="UQT60728.1"/>
    </source>
</evidence>
<dbReference type="RefSeq" id="WP_249592061.1">
    <property type="nucleotide sequence ID" value="NZ_BAAAQL010000018.1"/>
</dbReference>